<sequence length="176" mass="19002">MALGLNLAGAHAAAALDIRFRKQMARRAEAAKFHFMFWADAIAMRSSAKDEEQLSYDSRIDVFEPLTLLAALSAMAKQLGLAALAPSFGDLPGYPLDGPLPPMLADSNALKSSHAKLANCLEGRAMTIRDLLRAPSAASGHHIMTGTTESIADVMDDWLIHRGMRRFQPLERATGG</sequence>
<dbReference type="Proteomes" id="UP000322110">
    <property type="component" value="Unassembled WGS sequence"/>
</dbReference>
<keyword evidence="2" id="KW-0288">FMN</keyword>
<dbReference type="SUPFAM" id="SSF51679">
    <property type="entry name" value="Bacterial luciferase-like"/>
    <property type="match status" value="1"/>
</dbReference>
<comment type="caution">
    <text evidence="5">The sequence shown here is derived from an EMBL/GenBank/DDBJ whole genome shotgun (WGS) entry which is preliminary data.</text>
</comment>
<evidence type="ECO:0000256" key="4">
    <source>
        <dbReference type="ARBA" id="ARBA00023033"/>
    </source>
</evidence>
<dbReference type="PANTHER" id="PTHR30011:SF16">
    <property type="entry name" value="C2H2 FINGER DOMAIN TRANSCRIPTION FACTOR (EUROFUNG)-RELATED"/>
    <property type="match status" value="1"/>
</dbReference>
<dbReference type="AlphaFoldDB" id="A0A5B2TC33"/>
<evidence type="ECO:0000313" key="6">
    <source>
        <dbReference type="Proteomes" id="UP000322110"/>
    </source>
</evidence>
<evidence type="ECO:0000313" key="5">
    <source>
        <dbReference type="EMBL" id="KAA2211643.1"/>
    </source>
</evidence>
<accession>A0A5B2TC33</accession>
<evidence type="ECO:0000256" key="1">
    <source>
        <dbReference type="ARBA" id="ARBA00022630"/>
    </source>
</evidence>
<dbReference type="RefSeq" id="WP_149813813.1">
    <property type="nucleotide sequence ID" value="NZ_VUKA01000018.1"/>
</dbReference>
<keyword evidence="6" id="KW-1185">Reference proteome</keyword>
<protein>
    <submittedName>
        <fullName evidence="5">LLM class flavin-dependent oxidoreductase</fullName>
    </submittedName>
</protein>
<name>A0A5B2TC33_9PROT</name>
<dbReference type="EMBL" id="VUKA01000018">
    <property type="protein sequence ID" value="KAA2211643.1"/>
    <property type="molecule type" value="Genomic_DNA"/>
</dbReference>
<dbReference type="GO" id="GO:0004497">
    <property type="term" value="F:monooxygenase activity"/>
    <property type="evidence" value="ECO:0007669"/>
    <property type="project" value="UniProtKB-KW"/>
</dbReference>
<reference evidence="5 6" key="1">
    <citation type="journal article" date="2015" name="Int. J. Syst. Evol. Microbiol.">
        <title>Roseomonas oryzae sp. nov., isolated from paddy rhizosphere soil.</title>
        <authorList>
            <person name="Ramaprasad E.V."/>
            <person name="Sasikala Ch."/>
            <person name="Ramana Ch.V."/>
        </authorList>
    </citation>
    <scope>NUCLEOTIDE SEQUENCE [LARGE SCALE GENOMIC DNA]</scope>
    <source>
        <strain evidence="5 6">KCTC 42542</strain>
    </source>
</reference>
<dbReference type="InterPro" id="IPR051260">
    <property type="entry name" value="Diverse_substr_monoxygenases"/>
</dbReference>
<dbReference type="InterPro" id="IPR036661">
    <property type="entry name" value="Luciferase-like_sf"/>
</dbReference>
<evidence type="ECO:0000256" key="2">
    <source>
        <dbReference type="ARBA" id="ARBA00022643"/>
    </source>
</evidence>
<dbReference type="GO" id="GO:0016705">
    <property type="term" value="F:oxidoreductase activity, acting on paired donors, with incorporation or reduction of molecular oxygen"/>
    <property type="evidence" value="ECO:0007669"/>
    <property type="project" value="InterPro"/>
</dbReference>
<proteinExistence type="predicted"/>
<dbReference type="PANTHER" id="PTHR30011">
    <property type="entry name" value="ALKANESULFONATE MONOOXYGENASE-RELATED"/>
    <property type="match status" value="1"/>
</dbReference>
<gene>
    <name evidence="5" type="ORF">F0Q34_18835</name>
</gene>
<keyword evidence="1" id="KW-0285">Flavoprotein</keyword>
<keyword evidence="4" id="KW-0503">Monooxygenase</keyword>
<dbReference type="Gene3D" id="3.20.20.30">
    <property type="entry name" value="Luciferase-like domain"/>
    <property type="match status" value="2"/>
</dbReference>
<organism evidence="5 6">
    <name type="scientific">Teichococcus oryzae</name>
    <dbReference type="NCBI Taxonomy" id="1608942"/>
    <lineage>
        <taxon>Bacteria</taxon>
        <taxon>Pseudomonadati</taxon>
        <taxon>Pseudomonadota</taxon>
        <taxon>Alphaproteobacteria</taxon>
        <taxon>Acetobacterales</taxon>
        <taxon>Roseomonadaceae</taxon>
        <taxon>Roseomonas</taxon>
    </lineage>
</organism>
<evidence type="ECO:0000256" key="3">
    <source>
        <dbReference type="ARBA" id="ARBA00023002"/>
    </source>
</evidence>
<keyword evidence="3" id="KW-0560">Oxidoreductase</keyword>